<dbReference type="EMBL" id="BORT01000025">
    <property type="protein sequence ID" value="GIO49804.1"/>
    <property type="molecule type" value="Genomic_DNA"/>
</dbReference>
<proteinExistence type="inferred from homology"/>
<evidence type="ECO:0000256" key="1">
    <source>
        <dbReference type="ARBA" id="ARBA00004651"/>
    </source>
</evidence>
<comment type="similarity">
    <text evidence="2">Belongs to the acyltransferase 3 family.</text>
</comment>
<feature type="transmembrane region" description="Helical" evidence="7">
    <location>
        <begin position="271"/>
        <end position="291"/>
    </location>
</feature>
<dbReference type="InterPro" id="IPR002656">
    <property type="entry name" value="Acyl_transf_3_dom"/>
</dbReference>
<dbReference type="GO" id="GO:0016413">
    <property type="term" value="F:O-acetyltransferase activity"/>
    <property type="evidence" value="ECO:0007669"/>
    <property type="project" value="TreeGrafter"/>
</dbReference>
<evidence type="ECO:0000259" key="8">
    <source>
        <dbReference type="Pfam" id="PF01757"/>
    </source>
</evidence>
<dbReference type="Proteomes" id="UP000682811">
    <property type="component" value="Unassembled WGS sequence"/>
</dbReference>
<gene>
    <name evidence="9" type="ORF">J34TS1_45690</name>
</gene>
<evidence type="ECO:0000256" key="2">
    <source>
        <dbReference type="ARBA" id="ARBA00007400"/>
    </source>
</evidence>
<dbReference type="RefSeq" id="WP_212980178.1">
    <property type="nucleotide sequence ID" value="NZ_AP025343.1"/>
</dbReference>
<reference evidence="9 10" key="1">
    <citation type="submission" date="2021-03" db="EMBL/GenBank/DDBJ databases">
        <title>Antimicrobial resistance genes in bacteria isolated from Japanese honey, and their potential for conferring macrolide and lincosamide resistance in the American foulbrood pathogen Paenibacillus larvae.</title>
        <authorList>
            <person name="Okamoto M."/>
            <person name="Kumagai M."/>
            <person name="Kanamori H."/>
            <person name="Takamatsu D."/>
        </authorList>
    </citation>
    <scope>NUCLEOTIDE SEQUENCE [LARGE SCALE GENOMIC DNA]</scope>
    <source>
        <strain evidence="9 10">J34TS1</strain>
    </source>
</reference>
<accession>A0A919YFI6</accession>
<feature type="transmembrane region" description="Helical" evidence="7">
    <location>
        <begin position="129"/>
        <end position="148"/>
    </location>
</feature>
<evidence type="ECO:0000256" key="7">
    <source>
        <dbReference type="SAM" id="Phobius"/>
    </source>
</evidence>
<evidence type="ECO:0000313" key="10">
    <source>
        <dbReference type="Proteomes" id="UP000682811"/>
    </source>
</evidence>
<evidence type="ECO:0000313" key="9">
    <source>
        <dbReference type="EMBL" id="GIO49804.1"/>
    </source>
</evidence>
<organism evidence="9 10">
    <name type="scientific">Paenibacillus azoreducens</name>
    <dbReference type="NCBI Taxonomy" id="116718"/>
    <lineage>
        <taxon>Bacteria</taxon>
        <taxon>Bacillati</taxon>
        <taxon>Bacillota</taxon>
        <taxon>Bacilli</taxon>
        <taxon>Bacillales</taxon>
        <taxon>Paenibacillaceae</taxon>
        <taxon>Paenibacillus</taxon>
    </lineage>
</organism>
<protein>
    <submittedName>
        <fullName evidence="9">Membrane protein</fullName>
    </submittedName>
</protein>
<dbReference type="Pfam" id="PF01757">
    <property type="entry name" value="Acyl_transf_3"/>
    <property type="match status" value="1"/>
</dbReference>
<sequence>MPKKERIGEIELLRGLAFLAVALQHSIAHYAAVDGIGPADGLWMTLLVLAAKFAVPVFIFITGLVLFYNYDGSLRYGSFIGKRFKDILVPYIFWSLIYFIVNQGLGHPFWPQFGKWAMMLITGKSSYHLWYIVMIFQFYLLFPLLRYIMRECARRTSFRWHAWTLAGFGLVCLMLLYNLFRISGWMAEADIPVLTPFFTTYADRNFLYFAFYFILGAAAGMNPDRWKRLLLKGKYVYWPAFLLLFGYYAYITVQSFGTPPEYHVSFNMLALLRPLITLFLVSSIFVFYASAKKWTEKSGPGSLKVMNALGRYSYGAYLAHALMLRNSYNLDHWLFAGWNVTVRMMISFLVCVVLSYAVAMALSYLPFGKWMIGVSSLRANKRGRFPAQSSVPSRSVEGG</sequence>
<feature type="domain" description="Acyltransferase 3" evidence="8">
    <location>
        <begin position="8"/>
        <end position="359"/>
    </location>
</feature>
<keyword evidence="3" id="KW-1003">Cell membrane</keyword>
<dbReference type="PANTHER" id="PTHR40074">
    <property type="entry name" value="O-ACETYLTRANSFERASE WECH"/>
    <property type="match status" value="1"/>
</dbReference>
<evidence type="ECO:0000256" key="3">
    <source>
        <dbReference type="ARBA" id="ARBA00022475"/>
    </source>
</evidence>
<feature type="transmembrane region" description="Helical" evidence="7">
    <location>
        <begin position="344"/>
        <end position="367"/>
    </location>
</feature>
<feature type="transmembrane region" description="Helical" evidence="7">
    <location>
        <begin position="206"/>
        <end position="223"/>
    </location>
</feature>
<dbReference type="GO" id="GO:0009246">
    <property type="term" value="P:enterobacterial common antigen biosynthetic process"/>
    <property type="evidence" value="ECO:0007669"/>
    <property type="project" value="TreeGrafter"/>
</dbReference>
<feature type="transmembrane region" description="Helical" evidence="7">
    <location>
        <begin position="235"/>
        <end position="251"/>
    </location>
</feature>
<keyword evidence="5 7" id="KW-1133">Transmembrane helix</keyword>
<feature type="transmembrane region" description="Helical" evidence="7">
    <location>
        <begin position="43"/>
        <end position="67"/>
    </location>
</feature>
<evidence type="ECO:0000256" key="5">
    <source>
        <dbReference type="ARBA" id="ARBA00022989"/>
    </source>
</evidence>
<name>A0A919YFI6_9BACL</name>
<keyword evidence="4 7" id="KW-0812">Transmembrane</keyword>
<keyword evidence="10" id="KW-1185">Reference proteome</keyword>
<keyword evidence="6 7" id="KW-0472">Membrane</keyword>
<dbReference type="AlphaFoldDB" id="A0A919YFI6"/>
<feature type="transmembrane region" description="Helical" evidence="7">
    <location>
        <begin position="88"/>
        <end position="109"/>
    </location>
</feature>
<dbReference type="GO" id="GO:0005886">
    <property type="term" value="C:plasma membrane"/>
    <property type="evidence" value="ECO:0007669"/>
    <property type="project" value="UniProtKB-SubCell"/>
</dbReference>
<comment type="caution">
    <text evidence="9">The sequence shown here is derived from an EMBL/GenBank/DDBJ whole genome shotgun (WGS) entry which is preliminary data.</text>
</comment>
<evidence type="ECO:0000256" key="6">
    <source>
        <dbReference type="ARBA" id="ARBA00023136"/>
    </source>
</evidence>
<feature type="transmembrane region" description="Helical" evidence="7">
    <location>
        <begin position="12"/>
        <end position="31"/>
    </location>
</feature>
<evidence type="ECO:0000256" key="4">
    <source>
        <dbReference type="ARBA" id="ARBA00022692"/>
    </source>
</evidence>
<feature type="transmembrane region" description="Helical" evidence="7">
    <location>
        <begin position="160"/>
        <end position="180"/>
    </location>
</feature>
<dbReference type="PANTHER" id="PTHR40074:SF2">
    <property type="entry name" value="O-ACETYLTRANSFERASE WECH"/>
    <property type="match status" value="1"/>
</dbReference>
<comment type="subcellular location">
    <subcellularLocation>
        <location evidence="1">Cell membrane</location>
        <topology evidence="1">Multi-pass membrane protein</topology>
    </subcellularLocation>
</comment>